<name>A0A8D8APL6_CULPI</name>
<protein>
    <submittedName>
        <fullName evidence="2">(northern house mosquito) hypothetical protein</fullName>
    </submittedName>
</protein>
<accession>A0A8D8APL6</accession>
<organism evidence="2">
    <name type="scientific">Culex pipiens</name>
    <name type="common">House mosquito</name>
    <dbReference type="NCBI Taxonomy" id="7175"/>
    <lineage>
        <taxon>Eukaryota</taxon>
        <taxon>Metazoa</taxon>
        <taxon>Ecdysozoa</taxon>
        <taxon>Arthropoda</taxon>
        <taxon>Hexapoda</taxon>
        <taxon>Insecta</taxon>
        <taxon>Pterygota</taxon>
        <taxon>Neoptera</taxon>
        <taxon>Endopterygota</taxon>
        <taxon>Diptera</taxon>
        <taxon>Nematocera</taxon>
        <taxon>Culicoidea</taxon>
        <taxon>Culicidae</taxon>
        <taxon>Culicinae</taxon>
        <taxon>Culicini</taxon>
        <taxon>Culex</taxon>
        <taxon>Culex</taxon>
    </lineage>
</organism>
<reference evidence="2" key="1">
    <citation type="submission" date="2021-05" db="EMBL/GenBank/DDBJ databases">
        <authorList>
            <person name="Alioto T."/>
            <person name="Alioto T."/>
            <person name="Gomez Garrido J."/>
        </authorList>
    </citation>
    <scope>NUCLEOTIDE SEQUENCE</scope>
</reference>
<dbReference type="EMBL" id="HBUE01037467">
    <property type="protein sequence ID" value="CAG6459400.1"/>
    <property type="molecule type" value="Transcribed_RNA"/>
</dbReference>
<feature type="region of interest" description="Disordered" evidence="1">
    <location>
        <begin position="181"/>
        <end position="200"/>
    </location>
</feature>
<proteinExistence type="predicted"/>
<evidence type="ECO:0000256" key="1">
    <source>
        <dbReference type="SAM" id="MobiDB-lite"/>
    </source>
</evidence>
<evidence type="ECO:0000313" key="2">
    <source>
        <dbReference type="EMBL" id="CAG6459400.1"/>
    </source>
</evidence>
<sequence length="255" mass="26776">MSMVGSFGIFGLLDDAAISFELLRFGVEILDSNKDLREFGMVAESFPGGDSFRLSQPSCTDFAPSGESFCEMSSTMYRLGPEERAFFGDGDLAAGDSGRKRAACNIKPARVCSGFLNMTGFCVSFWLAIRSIPAKSTAFSSVSSILIRLSRVVFPTLLAAAVVEPTTGAICGRGGGGPRGAACRQPAEGPVPRGRPGGRARCGTPGILNGNPLEEDHDGAPFVGGGCERRWLPKPVGAGRPVRGAKRVGTICYVL</sequence>
<dbReference type="AlphaFoldDB" id="A0A8D8APL6"/>